<dbReference type="InterPro" id="IPR017946">
    <property type="entry name" value="PLC-like_Pdiesterase_TIM-brl"/>
</dbReference>
<dbReference type="Ensembl" id="ENSTRUT00000069538.1">
    <property type="protein sequence ID" value="ENSTRUP00000058025.1"/>
    <property type="gene ID" value="ENSTRUG00000005044.3"/>
</dbReference>
<dbReference type="GeneTree" id="ENSGT00940000162182"/>
<gene>
    <name evidence="1" type="primary">plcxd2</name>
</gene>
<keyword evidence="2" id="KW-1185">Reference proteome</keyword>
<reference evidence="1 2" key="1">
    <citation type="journal article" date="2011" name="Genome Biol. Evol.">
        <title>Integration of the genetic map and genome assembly of fugu facilitates insights into distinct features of genome evolution in teleosts and mammals.</title>
        <authorList>
            <person name="Kai W."/>
            <person name="Kikuchi K."/>
            <person name="Tohari S."/>
            <person name="Chew A.K."/>
            <person name="Tay A."/>
            <person name="Fujiwara A."/>
            <person name="Hosoya S."/>
            <person name="Suetake H."/>
            <person name="Naruse K."/>
            <person name="Brenner S."/>
            <person name="Suzuki Y."/>
            <person name="Venkatesh B."/>
        </authorList>
    </citation>
    <scope>NUCLEOTIDE SEQUENCE [LARGE SCALE GENOMIC DNA]</scope>
</reference>
<organism evidence="1 2">
    <name type="scientific">Takifugu rubripes</name>
    <name type="common">Japanese pufferfish</name>
    <name type="synonym">Fugu rubripes</name>
    <dbReference type="NCBI Taxonomy" id="31033"/>
    <lineage>
        <taxon>Eukaryota</taxon>
        <taxon>Metazoa</taxon>
        <taxon>Chordata</taxon>
        <taxon>Craniata</taxon>
        <taxon>Vertebrata</taxon>
        <taxon>Euteleostomi</taxon>
        <taxon>Actinopterygii</taxon>
        <taxon>Neopterygii</taxon>
        <taxon>Teleostei</taxon>
        <taxon>Neoteleostei</taxon>
        <taxon>Acanthomorphata</taxon>
        <taxon>Eupercaria</taxon>
        <taxon>Tetraodontiformes</taxon>
        <taxon>Tetradontoidea</taxon>
        <taxon>Tetraodontidae</taxon>
        <taxon>Takifugu</taxon>
    </lineage>
</organism>
<dbReference type="Proteomes" id="UP000005226">
    <property type="component" value="Chromosome 10"/>
</dbReference>
<evidence type="ECO:0000313" key="2">
    <source>
        <dbReference type="Proteomes" id="UP000005226"/>
    </source>
</evidence>
<sequence>MERIGSANANWMGSLPSKLSAMPLKHLAVPGSHDSFTYWVDVHAPVRSIFKGIIWFPDASLCQQICKITI</sequence>
<dbReference type="GO" id="GO:0006629">
    <property type="term" value="P:lipid metabolic process"/>
    <property type="evidence" value="ECO:0007669"/>
    <property type="project" value="InterPro"/>
</dbReference>
<accession>A0A674M9H6</accession>
<protein>
    <submittedName>
        <fullName evidence="1">Phosphatidylinositol specific phospholipase C X domain containing 2</fullName>
    </submittedName>
</protein>
<dbReference type="GO" id="GO:0008081">
    <property type="term" value="F:phosphoric diester hydrolase activity"/>
    <property type="evidence" value="ECO:0007669"/>
    <property type="project" value="InterPro"/>
</dbReference>
<dbReference type="SUPFAM" id="SSF51695">
    <property type="entry name" value="PLC-like phosphodiesterases"/>
    <property type="match status" value="1"/>
</dbReference>
<name>A0A674M9H6_TAKRU</name>
<reference evidence="1" key="2">
    <citation type="submission" date="2025-08" db="UniProtKB">
        <authorList>
            <consortium name="Ensembl"/>
        </authorList>
    </citation>
    <scope>IDENTIFICATION</scope>
</reference>
<dbReference type="Gene3D" id="3.20.20.190">
    <property type="entry name" value="Phosphatidylinositol (PI) phosphodiesterase"/>
    <property type="match status" value="1"/>
</dbReference>
<evidence type="ECO:0000313" key="1">
    <source>
        <dbReference type="Ensembl" id="ENSTRUP00000058025.1"/>
    </source>
</evidence>
<proteinExistence type="predicted"/>
<reference evidence="1" key="3">
    <citation type="submission" date="2025-09" db="UniProtKB">
        <authorList>
            <consortium name="Ensembl"/>
        </authorList>
    </citation>
    <scope>IDENTIFICATION</scope>
</reference>
<dbReference type="AlphaFoldDB" id="A0A674M9H6"/>